<comment type="similarity">
    <text evidence="4">Belongs to the dpy-30 family.</text>
</comment>
<evidence type="ECO:0000256" key="2">
    <source>
        <dbReference type="ARBA" id="ARBA00004286"/>
    </source>
</evidence>
<dbReference type="GO" id="GO:0042393">
    <property type="term" value="F:histone binding"/>
    <property type="evidence" value="ECO:0007669"/>
    <property type="project" value="InterPro"/>
</dbReference>
<dbReference type="Proteomes" id="UP001151699">
    <property type="component" value="Chromosome A"/>
</dbReference>
<dbReference type="CDD" id="cd22965">
    <property type="entry name" value="DD_DPY30_SDC1"/>
    <property type="match status" value="1"/>
</dbReference>
<evidence type="ECO:0000256" key="10">
    <source>
        <dbReference type="ARBA" id="ARBA00023242"/>
    </source>
</evidence>
<comment type="caution">
    <text evidence="13">The sequence shown here is derived from an EMBL/GenBank/DDBJ whole genome shotgun (WGS) entry which is preliminary data.</text>
</comment>
<dbReference type="GO" id="GO:0006915">
    <property type="term" value="P:apoptotic process"/>
    <property type="evidence" value="ECO:0007669"/>
    <property type="project" value="UniProtKB-KW"/>
</dbReference>
<evidence type="ECO:0000256" key="6">
    <source>
        <dbReference type="ARBA" id="ARBA00022490"/>
    </source>
</evidence>
<dbReference type="CDD" id="cd13150">
    <property type="entry name" value="DAXX_histone_binding"/>
    <property type="match status" value="1"/>
</dbReference>
<dbReference type="Pfam" id="PF05186">
    <property type="entry name" value="Dpy-30"/>
    <property type="match status" value="1"/>
</dbReference>
<keyword evidence="7" id="KW-0053">Apoptosis</keyword>
<gene>
    <name evidence="13" type="primary">Daxx</name>
    <name evidence="13" type="ORF">Bhyg_04959</name>
</gene>
<keyword evidence="9" id="KW-0143">Chaperone</keyword>
<evidence type="ECO:0000256" key="8">
    <source>
        <dbReference type="ARBA" id="ARBA00023054"/>
    </source>
</evidence>
<dbReference type="Gene3D" id="1.20.58.2170">
    <property type="match status" value="1"/>
</dbReference>
<evidence type="ECO:0000256" key="4">
    <source>
        <dbReference type="ARBA" id="ARBA00010849"/>
    </source>
</evidence>
<evidence type="ECO:0000256" key="9">
    <source>
        <dbReference type="ARBA" id="ARBA00023186"/>
    </source>
</evidence>
<dbReference type="InterPro" id="IPR046426">
    <property type="entry name" value="DAXX_histone-bd_sf"/>
</dbReference>
<dbReference type="PANTHER" id="PTHR12766">
    <property type="entry name" value="DEATH DOMAIN-ASSOCIATED PROTEIN 6 DAXX"/>
    <property type="match status" value="1"/>
</dbReference>
<dbReference type="Gene3D" id="1.10.8.810">
    <property type="entry name" value="Daxx helical bundle domain"/>
    <property type="match status" value="1"/>
</dbReference>
<evidence type="ECO:0000259" key="12">
    <source>
        <dbReference type="Pfam" id="PF20920"/>
    </source>
</evidence>
<dbReference type="GO" id="GO:0003714">
    <property type="term" value="F:transcription corepressor activity"/>
    <property type="evidence" value="ECO:0007669"/>
    <property type="project" value="TreeGrafter"/>
</dbReference>
<dbReference type="PANTHER" id="PTHR12766:SF7">
    <property type="entry name" value="DEATH DOMAIN-ASSOCIATED PROTEIN 6"/>
    <property type="match status" value="1"/>
</dbReference>
<accession>A0A9Q0SAG9</accession>
<dbReference type="GO" id="GO:0005694">
    <property type="term" value="C:chromosome"/>
    <property type="evidence" value="ECO:0007669"/>
    <property type="project" value="UniProtKB-SubCell"/>
</dbReference>
<dbReference type="Pfam" id="PF20920">
    <property type="entry name" value="DAXX_hist_bd"/>
    <property type="match status" value="1"/>
</dbReference>
<dbReference type="GO" id="GO:0005737">
    <property type="term" value="C:cytoplasm"/>
    <property type="evidence" value="ECO:0007669"/>
    <property type="project" value="UniProtKB-SubCell"/>
</dbReference>
<dbReference type="GO" id="GO:0003713">
    <property type="term" value="F:transcription coactivator activity"/>
    <property type="evidence" value="ECO:0007669"/>
    <property type="project" value="TreeGrafter"/>
</dbReference>
<dbReference type="EMBL" id="WJQU01000001">
    <property type="protein sequence ID" value="KAJ6649720.1"/>
    <property type="molecule type" value="Genomic_DNA"/>
</dbReference>
<evidence type="ECO:0000313" key="14">
    <source>
        <dbReference type="Proteomes" id="UP001151699"/>
    </source>
</evidence>
<dbReference type="OrthoDB" id="7492809at2759"/>
<evidence type="ECO:0000256" key="1">
    <source>
        <dbReference type="ARBA" id="ARBA00004123"/>
    </source>
</evidence>
<keyword evidence="5" id="KW-0158">Chromosome</keyword>
<evidence type="ECO:0000256" key="11">
    <source>
        <dbReference type="SAM" id="MobiDB-lite"/>
    </source>
</evidence>
<keyword evidence="10" id="KW-0539">Nucleus</keyword>
<reference evidence="13" key="1">
    <citation type="submission" date="2022-07" db="EMBL/GenBank/DDBJ databases">
        <authorList>
            <person name="Trinca V."/>
            <person name="Uliana J.V.C."/>
            <person name="Torres T.T."/>
            <person name="Ward R.J."/>
            <person name="Monesi N."/>
        </authorList>
    </citation>
    <scope>NUCLEOTIDE SEQUENCE</scope>
    <source>
        <strain evidence="13">HSMRA1968</strain>
        <tissue evidence="13">Whole embryos</tissue>
    </source>
</reference>
<dbReference type="Gene3D" id="1.20.890.10">
    <property type="entry name" value="cAMP-dependent protein kinase regulatory subunit, dimerization-anchoring domain"/>
    <property type="match status" value="1"/>
</dbReference>
<dbReference type="InterPro" id="IPR046378">
    <property type="entry name" value="DAXX_histone-bd"/>
</dbReference>
<dbReference type="GO" id="GO:0016605">
    <property type="term" value="C:PML body"/>
    <property type="evidence" value="ECO:0007669"/>
    <property type="project" value="TreeGrafter"/>
</dbReference>
<dbReference type="AlphaFoldDB" id="A0A9Q0SAG9"/>
<dbReference type="InterPro" id="IPR038298">
    <property type="entry name" value="Daxx_N_sf"/>
</dbReference>
<feature type="region of interest" description="Disordered" evidence="11">
    <location>
        <begin position="117"/>
        <end position="158"/>
    </location>
</feature>
<keyword evidence="6" id="KW-0963">Cytoplasm</keyword>
<dbReference type="FunFam" id="1.20.890.10:FF:000003">
    <property type="entry name" value="protein dpy-30 homolog"/>
    <property type="match status" value="1"/>
</dbReference>
<dbReference type="GO" id="GO:0050681">
    <property type="term" value="F:nuclear androgen receptor binding"/>
    <property type="evidence" value="ECO:0007669"/>
    <property type="project" value="TreeGrafter"/>
</dbReference>
<protein>
    <submittedName>
        <fullName evidence="13">Daxx-like protein</fullName>
    </submittedName>
</protein>
<evidence type="ECO:0000256" key="5">
    <source>
        <dbReference type="ARBA" id="ARBA00022454"/>
    </source>
</evidence>
<evidence type="ECO:0000313" key="13">
    <source>
        <dbReference type="EMBL" id="KAJ6649720.1"/>
    </source>
</evidence>
<keyword evidence="8" id="KW-0175">Coiled coil</keyword>
<comment type="subcellular location">
    <subcellularLocation>
        <location evidence="2">Chromosome</location>
    </subcellularLocation>
    <subcellularLocation>
        <location evidence="3">Cytoplasm</location>
    </subcellularLocation>
    <subcellularLocation>
        <location evidence="1">Nucleus</location>
    </subcellularLocation>
</comment>
<organism evidence="13 14">
    <name type="scientific">Pseudolycoriella hygida</name>
    <dbReference type="NCBI Taxonomy" id="35572"/>
    <lineage>
        <taxon>Eukaryota</taxon>
        <taxon>Metazoa</taxon>
        <taxon>Ecdysozoa</taxon>
        <taxon>Arthropoda</taxon>
        <taxon>Hexapoda</taxon>
        <taxon>Insecta</taxon>
        <taxon>Pterygota</taxon>
        <taxon>Neoptera</taxon>
        <taxon>Endopterygota</taxon>
        <taxon>Diptera</taxon>
        <taxon>Nematocera</taxon>
        <taxon>Sciaroidea</taxon>
        <taxon>Sciaridae</taxon>
        <taxon>Pseudolycoriella</taxon>
    </lineage>
</organism>
<evidence type="ECO:0000256" key="3">
    <source>
        <dbReference type="ARBA" id="ARBA00004496"/>
    </source>
</evidence>
<keyword evidence="14" id="KW-1185">Reference proteome</keyword>
<dbReference type="InterPro" id="IPR007858">
    <property type="entry name" value="Dpy-30_motif"/>
</dbReference>
<feature type="domain" description="Daxx histone-binding" evidence="12">
    <location>
        <begin position="404"/>
        <end position="468"/>
    </location>
</feature>
<dbReference type="InterPro" id="IPR049629">
    <property type="entry name" value="DPY30_SDC1_DD"/>
</dbReference>
<evidence type="ECO:0000256" key="7">
    <source>
        <dbReference type="ARBA" id="ARBA00022703"/>
    </source>
</evidence>
<sequence length="515" mass="58654">MSEKPEQKKRDLQSLPTKQYLDQTVAPILLQGLQTLAKERPPDPISFLAAYLLKHKGNEETVDDEEREAVAEVTPSSVSLVNVNHTNESSKAIKRSAVNDDCSPKYKRIKPTLISSSLTSTPKKNEGIIEDDFTDGHNNNRSGKDDEPQLPSSTTNVTENPITEQFAKLIQACRFADASSDMDQLINKKLLKYYHLVHPDFVNSRSFGKVVAATTEEIQSNPKFVYMKLSKILEELNIRRKSGQTVMTNEEVGSTGDERRDNQIKRLNKALYVLKKKIAQLETSEVDLDDETNSLYILTERYKKRACEIYEKICDITGESKHALRLVKKPIAFNGTKYPQFNRTMQSFVNQTGSFPDLFDVLRILEHCNQQFNLKLGKEEIKTICKSDFTFNSIRFSSNFCFPAQDAFVRIGKLLQKRRKTDLYETVSFFTEGTERDPAGEDAILRAKLEENRKHHTRINDLINKYAEIQDKSSDISIVVPSNVSNAESVEFSQNNKENEAENKLEATIDDEELS</sequence>
<feature type="region of interest" description="Disordered" evidence="11">
    <location>
        <begin position="489"/>
        <end position="515"/>
    </location>
</feature>
<proteinExistence type="inferred from homology"/>
<feature type="compositionally biased region" description="Basic and acidic residues" evidence="11">
    <location>
        <begin position="497"/>
        <end position="507"/>
    </location>
</feature>
<name>A0A9Q0SAG9_9DIPT</name>